<dbReference type="RefSeq" id="WP_126332238.1">
    <property type="nucleotide sequence ID" value="NZ_AP022604.1"/>
</dbReference>
<name>A0A448HYF3_MYCCI</name>
<keyword evidence="2" id="KW-1185">Reference proteome</keyword>
<evidence type="ECO:0000313" key="2">
    <source>
        <dbReference type="Proteomes" id="UP000282551"/>
    </source>
</evidence>
<protein>
    <submittedName>
        <fullName evidence="1">Putative metal-dependent hydrolase</fullName>
    </submittedName>
</protein>
<dbReference type="InterPro" id="IPR016516">
    <property type="entry name" value="UCP07580"/>
</dbReference>
<gene>
    <name evidence="1" type="ORF">NCTC10485_00444</name>
</gene>
<sequence>MTELQVRRPRFNFGDADVPFAWNPENPQFSFFMNATSMIAIGFEQMIVAAVQEARPLITDPEVLAEAAAFLRQEAQHSSSHRKHVAALIDHYPGLQETFDAVNAAFDEVTATTPLNFRLAYIADLEATFTPAFKLMLDNERTLFRPGDDRVASLFLWHFVEEVEHRSSALVIYDAVVGDRWYRMRALPATLRHLVQVSRILADGVNQHVPLQDRRIDARTFVPADRVRLALRQRFSPDSEHMVKSVPAFHSVPWREKLTSVGRVLLSQTPFHDPNHQPLPRFADRWFRRYDEGADVTRWYAAERAG</sequence>
<dbReference type="AlphaFoldDB" id="A0A448HYF3"/>
<dbReference type="EMBL" id="LR134355">
    <property type="protein sequence ID" value="VEG45152.1"/>
    <property type="molecule type" value="Genomic_DNA"/>
</dbReference>
<dbReference type="Proteomes" id="UP000282551">
    <property type="component" value="Chromosome"/>
</dbReference>
<reference evidence="1 2" key="1">
    <citation type="submission" date="2018-12" db="EMBL/GenBank/DDBJ databases">
        <authorList>
            <consortium name="Pathogen Informatics"/>
        </authorList>
    </citation>
    <scope>NUCLEOTIDE SEQUENCE [LARGE SCALE GENOMIC DNA]</scope>
    <source>
        <strain evidence="1 2">NCTC10485</strain>
    </source>
</reference>
<dbReference type="PANTHER" id="PTHR39456:SF1">
    <property type="entry name" value="METAL-DEPENDENT HYDROLASE"/>
    <property type="match status" value="1"/>
</dbReference>
<organism evidence="1 2">
    <name type="scientific">Mycolicibacterium chitae</name>
    <name type="common">Mycobacterium chitae</name>
    <dbReference type="NCBI Taxonomy" id="1792"/>
    <lineage>
        <taxon>Bacteria</taxon>
        <taxon>Bacillati</taxon>
        <taxon>Actinomycetota</taxon>
        <taxon>Actinomycetes</taxon>
        <taxon>Mycobacteriales</taxon>
        <taxon>Mycobacteriaceae</taxon>
        <taxon>Mycolicibacterium</taxon>
    </lineage>
</organism>
<proteinExistence type="predicted"/>
<keyword evidence="1" id="KW-0378">Hydrolase</keyword>
<dbReference type="GO" id="GO:0016787">
    <property type="term" value="F:hydrolase activity"/>
    <property type="evidence" value="ECO:0007669"/>
    <property type="project" value="UniProtKB-KW"/>
</dbReference>
<dbReference type="PANTHER" id="PTHR39456">
    <property type="entry name" value="METAL-DEPENDENT HYDROLASE"/>
    <property type="match status" value="1"/>
</dbReference>
<dbReference type="Pfam" id="PF10118">
    <property type="entry name" value="Metal_hydrol"/>
    <property type="match status" value="1"/>
</dbReference>
<accession>A0A448HYF3</accession>
<dbReference type="OrthoDB" id="4762955at2"/>
<evidence type="ECO:0000313" key="1">
    <source>
        <dbReference type="EMBL" id="VEG45152.1"/>
    </source>
</evidence>